<evidence type="ECO:0000313" key="1">
    <source>
        <dbReference type="EMBL" id="MFC7332600.1"/>
    </source>
</evidence>
<dbReference type="RefSeq" id="WP_377357105.1">
    <property type="nucleotide sequence ID" value="NZ_JBHTCM010000006.1"/>
</dbReference>
<keyword evidence="2" id="KW-1185">Reference proteome</keyword>
<organism evidence="1 2">
    <name type="scientific">Rhodocista pekingensis</name>
    <dbReference type="NCBI Taxonomy" id="201185"/>
    <lineage>
        <taxon>Bacteria</taxon>
        <taxon>Pseudomonadati</taxon>
        <taxon>Pseudomonadota</taxon>
        <taxon>Alphaproteobacteria</taxon>
        <taxon>Rhodospirillales</taxon>
        <taxon>Azospirillaceae</taxon>
        <taxon>Rhodocista</taxon>
    </lineage>
</organism>
<evidence type="ECO:0000313" key="2">
    <source>
        <dbReference type="Proteomes" id="UP001596456"/>
    </source>
</evidence>
<sequence>MVVPPPRPGLVVHFSYLWRHERDQGEETGRKDRPALILAAGVKDGVPRAYLLPITHAEPAAGRGIPIPATVKEHLGLDAAPSWIIVDDINVTRWPGFDLRPRPDAPGRFDYGEIPARLFEQVKAAVRGLRPAPKPTPR</sequence>
<reference evidence="2" key="1">
    <citation type="journal article" date="2019" name="Int. J. Syst. Evol. Microbiol.">
        <title>The Global Catalogue of Microorganisms (GCM) 10K type strain sequencing project: providing services to taxonomists for standard genome sequencing and annotation.</title>
        <authorList>
            <consortium name="The Broad Institute Genomics Platform"/>
            <consortium name="The Broad Institute Genome Sequencing Center for Infectious Disease"/>
            <person name="Wu L."/>
            <person name="Ma J."/>
        </authorList>
    </citation>
    <scope>NUCLEOTIDE SEQUENCE [LARGE SCALE GENOMIC DNA]</scope>
    <source>
        <strain evidence="2">CGMCC 1.16275</strain>
    </source>
</reference>
<proteinExistence type="predicted"/>
<dbReference type="EMBL" id="JBHTCM010000006">
    <property type="protein sequence ID" value="MFC7332600.1"/>
    <property type="molecule type" value="Genomic_DNA"/>
</dbReference>
<dbReference type="Proteomes" id="UP001596456">
    <property type="component" value="Unassembled WGS sequence"/>
</dbReference>
<gene>
    <name evidence="1" type="ORF">ACFQPS_05445</name>
</gene>
<protein>
    <submittedName>
        <fullName evidence="1">Growth inhibitor PemK</fullName>
    </submittedName>
</protein>
<comment type="caution">
    <text evidence="1">The sequence shown here is derived from an EMBL/GenBank/DDBJ whole genome shotgun (WGS) entry which is preliminary data.</text>
</comment>
<name>A0ABW2KTG1_9PROT</name>
<accession>A0ABW2KTG1</accession>